<evidence type="ECO:0000256" key="1">
    <source>
        <dbReference type="ARBA" id="ARBA00001946"/>
    </source>
</evidence>
<dbReference type="Gene3D" id="3.30.70.2020">
    <property type="match status" value="1"/>
</dbReference>
<dbReference type="Gene3D" id="1.10.150.210">
    <property type="entry name" value="Phosphoserine phosphatase, domain 2"/>
    <property type="match status" value="1"/>
</dbReference>
<accession>A0A382CM94</accession>
<dbReference type="InterPro" id="IPR036412">
    <property type="entry name" value="HAD-like_sf"/>
</dbReference>
<keyword evidence="7" id="KW-0378">Hydrolase</keyword>
<keyword evidence="6" id="KW-0479">Metal-binding</keyword>
<dbReference type="InterPro" id="IPR050582">
    <property type="entry name" value="HAD-like_SerB"/>
</dbReference>
<proteinExistence type="inferred from homology"/>
<dbReference type="EC" id="3.1.3.3" evidence="4"/>
<dbReference type="GO" id="GO:0005737">
    <property type="term" value="C:cytoplasm"/>
    <property type="evidence" value="ECO:0007669"/>
    <property type="project" value="TreeGrafter"/>
</dbReference>
<keyword evidence="5" id="KW-0028">Amino-acid biosynthesis</keyword>
<comment type="similarity">
    <text evidence="3">Belongs to the HAD-like hydrolase superfamily. SerB family.</text>
</comment>
<dbReference type="GO" id="GO:0036424">
    <property type="term" value="F:L-phosphoserine phosphatase activity"/>
    <property type="evidence" value="ECO:0007669"/>
    <property type="project" value="InterPro"/>
</dbReference>
<evidence type="ECO:0000256" key="5">
    <source>
        <dbReference type="ARBA" id="ARBA00022605"/>
    </source>
</evidence>
<dbReference type="SUPFAM" id="SSF56784">
    <property type="entry name" value="HAD-like"/>
    <property type="match status" value="1"/>
</dbReference>
<evidence type="ECO:0000256" key="7">
    <source>
        <dbReference type="ARBA" id="ARBA00022801"/>
    </source>
</evidence>
<evidence type="ECO:0000256" key="2">
    <source>
        <dbReference type="ARBA" id="ARBA00005135"/>
    </source>
</evidence>
<dbReference type="GO" id="GO:0000287">
    <property type="term" value="F:magnesium ion binding"/>
    <property type="evidence" value="ECO:0007669"/>
    <property type="project" value="TreeGrafter"/>
</dbReference>
<comment type="pathway">
    <text evidence="2">Amino-acid biosynthesis; L-serine biosynthesis; L-serine from 3-phospho-D-glycerate: step 3/3.</text>
</comment>
<dbReference type="SFLD" id="SFLDG01137">
    <property type="entry name" value="C1.6.1:_Phosphoserine_Phosphat"/>
    <property type="match status" value="1"/>
</dbReference>
<dbReference type="PANTHER" id="PTHR43344">
    <property type="entry name" value="PHOSPHOSERINE PHOSPHATASE"/>
    <property type="match status" value="1"/>
</dbReference>
<evidence type="ECO:0000256" key="6">
    <source>
        <dbReference type="ARBA" id="ARBA00022723"/>
    </source>
</evidence>
<sequence>MNTFILHSQNSTLAQRLANELQGELEERKSHFRIHTNLSADLEQLRELYEVDINLLSKTFDYSQVALLVSDMDSTLITNETINDIASPDIATKVSSITEQAMNGHLDFTSSFKSKISLLKGTKSETLEQVYNEQLNLSKGAQELINFFKLIDVKIAVISGGLSYFAERLKNQLGFDNYRASNIEIADNCLTGNVIGEVIDADAKAQYIHELCAQYGLEKNQVVAIGDGANDLEMMKIAGLSVAYHAKPLLQKNCDVVIKYGGLDTVIDFF</sequence>
<protein>
    <recommendedName>
        <fullName evidence="4">phosphoserine phosphatase</fullName>
        <ecNumber evidence="4">3.1.3.3</ecNumber>
    </recommendedName>
    <alternativeName>
        <fullName evidence="10">O-phosphoserine phosphohydrolase</fullName>
    </alternativeName>
</protein>
<dbReference type="Pfam" id="PF00702">
    <property type="entry name" value="Hydrolase"/>
    <property type="match status" value="1"/>
</dbReference>
<comment type="cofactor">
    <cofactor evidence="1">
        <name>Mg(2+)</name>
        <dbReference type="ChEBI" id="CHEBI:18420"/>
    </cofactor>
</comment>
<dbReference type="InterPro" id="IPR004469">
    <property type="entry name" value="PSP"/>
</dbReference>
<dbReference type="NCBIfam" id="TIGR01488">
    <property type="entry name" value="HAD-SF-IB"/>
    <property type="match status" value="1"/>
</dbReference>
<keyword evidence="9" id="KW-0718">Serine biosynthesis</keyword>
<dbReference type="GO" id="GO:0006564">
    <property type="term" value="P:L-serine biosynthetic process"/>
    <property type="evidence" value="ECO:0007669"/>
    <property type="project" value="UniProtKB-KW"/>
</dbReference>
<evidence type="ECO:0000256" key="4">
    <source>
        <dbReference type="ARBA" id="ARBA00012640"/>
    </source>
</evidence>
<evidence type="ECO:0000256" key="10">
    <source>
        <dbReference type="ARBA" id="ARBA00031693"/>
    </source>
</evidence>
<dbReference type="SFLD" id="SFLDF00029">
    <property type="entry name" value="phosphoserine_phosphatase"/>
    <property type="match status" value="1"/>
</dbReference>
<evidence type="ECO:0000256" key="3">
    <source>
        <dbReference type="ARBA" id="ARBA00009184"/>
    </source>
</evidence>
<organism evidence="11">
    <name type="scientific">marine metagenome</name>
    <dbReference type="NCBI Taxonomy" id="408172"/>
    <lineage>
        <taxon>unclassified sequences</taxon>
        <taxon>metagenomes</taxon>
        <taxon>ecological metagenomes</taxon>
    </lineage>
</organism>
<dbReference type="Gene3D" id="3.40.50.1000">
    <property type="entry name" value="HAD superfamily/HAD-like"/>
    <property type="match status" value="1"/>
</dbReference>
<dbReference type="SFLD" id="SFLDS00003">
    <property type="entry name" value="Haloacid_Dehalogenase"/>
    <property type="match status" value="1"/>
</dbReference>
<dbReference type="NCBIfam" id="TIGR00338">
    <property type="entry name" value="serB"/>
    <property type="match status" value="1"/>
</dbReference>
<dbReference type="PANTHER" id="PTHR43344:SF2">
    <property type="entry name" value="PHOSPHOSERINE PHOSPHATASE"/>
    <property type="match status" value="1"/>
</dbReference>
<dbReference type="AlphaFoldDB" id="A0A382CM94"/>
<keyword evidence="8" id="KW-0460">Magnesium</keyword>
<dbReference type="InterPro" id="IPR023214">
    <property type="entry name" value="HAD_sf"/>
</dbReference>
<evidence type="ECO:0000256" key="9">
    <source>
        <dbReference type="ARBA" id="ARBA00023299"/>
    </source>
</evidence>
<evidence type="ECO:0000256" key="8">
    <source>
        <dbReference type="ARBA" id="ARBA00022842"/>
    </source>
</evidence>
<dbReference type="SFLD" id="SFLDG01136">
    <property type="entry name" value="C1.6:_Phosphoserine_Phosphatas"/>
    <property type="match status" value="1"/>
</dbReference>
<name>A0A382CM94_9ZZZZ</name>
<dbReference type="UniPathway" id="UPA00135">
    <property type="reaction ID" value="UER00198"/>
</dbReference>
<evidence type="ECO:0000313" key="11">
    <source>
        <dbReference type="EMBL" id="SVB27246.1"/>
    </source>
</evidence>
<dbReference type="EMBL" id="UINC01035205">
    <property type="protein sequence ID" value="SVB27246.1"/>
    <property type="molecule type" value="Genomic_DNA"/>
</dbReference>
<reference evidence="11" key="1">
    <citation type="submission" date="2018-05" db="EMBL/GenBank/DDBJ databases">
        <authorList>
            <person name="Lanie J.A."/>
            <person name="Ng W.-L."/>
            <person name="Kazmierczak K.M."/>
            <person name="Andrzejewski T.M."/>
            <person name="Davidsen T.M."/>
            <person name="Wayne K.J."/>
            <person name="Tettelin H."/>
            <person name="Glass J.I."/>
            <person name="Rusch D."/>
            <person name="Podicherti R."/>
            <person name="Tsui H.-C.T."/>
            <person name="Winkler M.E."/>
        </authorList>
    </citation>
    <scope>NUCLEOTIDE SEQUENCE</scope>
</reference>
<gene>
    <name evidence="11" type="ORF">METZ01_LOCUS180100</name>
</gene>